<organism evidence="2 3">
    <name type="scientific">Penstemon smallii</name>
    <dbReference type="NCBI Taxonomy" id="265156"/>
    <lineage>
        <taxon>Eukaryota</taxon>
        <taxon>Viridiplantae</taxon>
        <taxon>Streptophyta</taxon>
        <taxon>Embryophyta</taxon>
        <taxon>Tracheophyta</taxon>
        <taxon>Spermatophyta</taxon>
        <taxon>Magnoliopsida</taxon>
        <taxon>eudicotyledons</taxon>
        <taxon>Gunneridae</taxon>
        <taxon>Pentapetalae</taxon>
        <taxon>asterids</taxon>
        <taxon>lamiids</taxon>
        <taxon>Lamiales</taxon>
        <taxon>Plantaginaceae</taxon>
        <taxon>Cheloneae</taxon>
        <taxon>Penstemon</taxon>
    </lineage>
</organism>
<reference evidence="2 3" key="1">
    <citation type="submission" date="2024-12" db="EMBL/GenBank/DDBJ databases">
        <title>The unique morphological basis and parallel evolutionary history of personate flowers in Penstemon.</title>
        <authorList>
            <person name="Depatie T.H."/>
            <person name="Wessinger C.A."/>
        </authorList>
    </citation>
    <scope>NUCLEOTIDE SEQUENCE [LARGE SCALE GENOMIC DNA]</scope>
    <source>
        <strain evidence="2">WTNN_2</strain>
        <tissue evidence="2">Leaf</tissue>
    </source>
</reference>
<feature type="region of interest" description="Disordered" evidence="1">
    <location>
        <begin position="118"/>
        <end position="165"/>
    </location>
</feature>
<protein>
    <recommendedName>
        <fullName evidence="4">Transcriptional regulator SLK2</fullName>
    </recommendedName>
</protein>
<dbReference type="InterPro" id="IPR029005">
    <property type="entry name" value="LIM-bd/SEUSS"/>
</dbReference>
<gene>
    <name evidence="2" type="ORF">ACJIZ3_004018</name>
</gene>
<feature type="compositionally biased region" description="Polar residues" evidence="1">
    <location>
        <begin position="124"/>
        <end position="135"/>
    </location>
</feature>
<accession>A0ABD3S129</accession>
<evidence type="ECO:0000256" key="1">
    <source>
        <dbReference type="SAM" id="MobiDB-lite"/>
    </source>
</evidence>
<evidence type="ECO:0008006" key="4">
    <source>
        <dbReference type="Google" id="ProtNLM"/>
    </source>
</evidence>
<evidence type="ECO:0000313" key="3">
    <source>
        <dbReference type="Proteomes" id="UP001634393"/>
    </source>
</evidence>
<dbReference type="PANTHER" id="PTHR10378">
    <property type="entry name" value="LIM DOMAIN-BINDING PROTEIN"/>
    <property type="match status" value="1"/>
</dbReference>
<sequence length="781" mass="87934">MALEAFLDSNSRLAMPLRLPVNGAGGILEALSSGSSLKKDEHVDSILRMAQLNSNLTSEHIHSTILGKASTSGFSVGHDTVVGGFNLTLPNGVYLQNHGSTNMDPYIGLHSSPMSISSNNPMNGYSTAEIFSNSSQGGQQGRKRQQLEKATASTDSSKSKSQTCKDLLPVRIKQEPGTVTPVLKKPRFEVNQENIQNHQLLQQQIIPELFLRELQDRNPQLKAMIKQNMQQNQLQQSILNSVPQLRGLHPQLPEKQIRNLVQDQGNQQMCFPPLLDGGICSRRFMQYLYHLRNRPHDNSITYWKKFVSEYYAPGSRKRWCFSLNEKIERHSAGVFCPKSMETWCCEICGSRSGKGLEANFELFPRLFKMKFESGMLDEILFLDLPLACRVPSGLLVLEYRKAIQESIYEKFRVVHEGKLRIIFRQDLKILSWEFCAQNHEEFLLRRLVAPQVNQLVQAAEKYECDIRNGVPARVSSEILRKNCNTFFTAGNQLSKDVELPLVNDLGYPKRFIRCLQIAEVVNTMKDLIAFSQNTKMGPIESLNIYSQRSKTGTQMKEKQGMQQFVGSQNFQSIPEQLSPRYHANGQKMADNGLVSVSVKSSLALPNFNNQFLGQNSNIASPRGTGQEPPFSMDRFNQPKGFNPQSFESHLHNNAPPNNYPKSQSSRNSKDLHEALIDKLLQEMVASNRGKSAPQQSHQNTFSNLLGGPVENRKTSNGLRIGESSNTSRTEDNFTREAASPGNFSAVNHDITVKKEPHSSPDLPEDFRSLTTGFLKNEDLEW</sequence>
<dbReference type="Pfam" id="PF01803">
    <property type="entry name" value="LIM_bind"/>
    <property type="match status" value="1"/>
</dbReference>
<dbReference type="AlphaFoldDB" id="A0ABD3S129"/>
<feature type="compositionally biased region" description="Low complexity" evidence="1">
    <location>
        <begin position="149"/>
        <end position="161"/>
    </location>
</feature>
<proteinExistence type="predicted"/>
<feature type="region of interest" description="Disordered" evidence="1">
    <location>
        <begin position="614"/>
        <end position="668"/>
    </location>
</feature>
<evidence type="ECO:0000313" key="2">
    <source>
        <dbReference type="EMBL" id="KAL3818113.1"/>
    </source>
</evidence>
<feature type="compositionally biased region" description="Polar residues" evidence="1">
    <location>
        <begin position="688"/>
        <end position="703"/>
    </location>
</feature>
<feature type="region of interest" description="Disordered" evidence="1">
    <location>
        <begin position="687"/>
        <end position="742"/>
    </location>
</feature>
<dbReference type="EMBL" id="JBJXBP010000007">
    <property type="protein sequence ID" value="KAL3818113.1"/>
    <property type="molecule type" value="Genomic_DNA"/>
</dbReference>
<name>A0ABD3S129_9LAMI</name>
<feature type="compositionally biased region" description="Polar residues" evidence="1">
    <location>
        <begin position="714"/>
        <end position="727"/>
    </location>
</feature>
<comment type="caution">
    <text evidence="2">The sequence shown here is derived from an EMBL/GenBank/DDBJ whole genome shotgun (WGS) entry which is preliminary data.</text>
</comment>
<dbReference type="Proteomes" id="UP001634393">
    <property type="component" value="Unassembled WGS sequence"/>
</dbReference>
<keyword evidence="3" id="KW-1185">Reference proteome</keyword>
<feature type="compositionally biased region" description="Polar residues" evidence="1">
    <location>
        <begin position="654"/>
        <end position="666"/>
    </location>
</feature>